<proteinExistence type="predicted"/>
<reference evidence="3" key="1">
    <citation type="submission" date="2023-07" db="EMBL/GenBank/DDBJ databases">
        <title>30 novel species of actinomycetes from the DSMZ collection.</title>
        <authorList>
            <person name="Nouioui I."/>
        </authorList>
    </citation>
    <scope>NUCLEOTIDE SEQUENCE [LARGE SCALE GENOMIC DNA]</scope>
    <source>
        <strain evidence="3">DSM 44743</strain>
    </source>
</reference>
<evidence type="ECO:0000313" key="2">
    <source>
        <dbReference type="EMBL" id="MDT0331453.1"/>
    </source>
</evidence>
<organism evidence="2 3">
    <name type="scientific">Nocardiopsis lambiniae</name>
    <dbReference type="NCBI Taxonomy" id="3075539"/>
    <lineage>
        <taxon>Bacteria</taxon>
        <taxon>Bacillati</taxon>
        <taxon>Actinomycetota</taxon>
        <taxon>Actinomycetes</taxon>
        <taxon>Streptosporangiales</taxon>
        <taxon>Nocardiopsidaceae</taxon>
        <taxon>Nocardiopsis</taxon>
    </lineage>
</organism>
<feature type="chain" id="PRO_5046865073" description="Lipoprotein" evidence="1">
    <location>
        <begin position="22"/>
        <end position="166"/>
    </location>
</feature>
<keyword evidence="3" id="KW-1185">Reference proteome</keyword>
<dbReference type="EMBL" id="JAVREP010000023">
    <property type="protein sequence ID" value="MDT0331453.1"/>
    <property type="molecule type" value="Genomic_DNA"/>
</dbReference>
<gene>
    <name evidence="2" type="ORF">RM479_23825</name>
</gene>
<evidence type="ECO:0000256" key="1">
    <source>
        <dbReference type="SAM" id="SignalP"/>
    </source>
</evidence>
<evidence type="ECO:0000313" key="3">
    <source>
        <dbReference type="Proteomes" id="UP001183390"/>
    </source>
</evidence>
<comment type="caution">
    <text evidence="2">The sequence shown here is derived from an EMBL/GenBank/DDBJ whole genome shotgun (WGS) entry which is preliminary data.</text>
</comment>
<dbReference type="Proteomes" id="UP001183390">
    <property type="component" value="Unassembled WGS sequence"/>
</dbReference>
<evidence type="ECO:0008006" key="4">
    <source>
        <dbReference type="Google" id="ProtNLM"/>
    </source>
</evidence>
<dbReference type="PROSITE" id="PS51257">
    <property type="entry name" value="PROKAR_LIPOPROTEIN"/>
    <property type="match status" value="1"/>
</dbReference>
<name>A0ABU2MFS9_9ACTN</name>
<sequence>MKRLKQVACLALAVFAMTACNPDTDQETAMEETMTEDEAAAKVDQHITNAASALPETVELEPLGPVTFASCDDPTDGGPRGRVTVGQDQWLRGLPMEENEQNAELLYEYWTTNGYRVIRDERPDKLSIAVENEEDGFLMSLRVSIQGSLSIGASSPCVWPEGIPEA</sequence>
<keyword evidence="1" id="KW-0732">Signal</keyword>
<feature type="signal peptide" evidence="1">
    <location>
        <begin position="1"/>
        <end position="21"/>
    </location>
</feature>
<dbReference type="RefSeq" id="WP_311513945.1">
    <property type="nucleotide sequence ID" value="NZ_JAVREP010000023.1"/>
</dbReference>
<accession>A0ABU2MFS9</accession>
<protein>
    <recommendedName>
        <fullName evidence="4">Lipoprotein</fullName>
    </recommendedName>
</protein>